<dbReference type="PROSITE" id="PS50994">
    <property type="entry name" value="INTEGRASE"/>
    <property type="match status" value="1"/>
</dbReference>
<dbReference type="PROSITE" id="PS50878">
    <property type="entry name" value="RT_POL"/>
    <property type="match status" value="1"/>
</dbReference>
<dbReference type="InterPro" id="IPR036397">
    <property type="entry name" value="RNaseH_sf"/>
</dbReference>
<dbReference type="InterPro" id="IPR043502">
    <property type="entry name" value="DNA/RNA_pol_sf"/>
</dbReference>
<sequence>MRKLTPRFIGPYQILKRVGNVAYQIALPPSLSNLHSVFHVSQLRKYIFDPSHVIESDKVQIKENLTFETLPLQIEDRKDKELRGKTIPLVKVVWGGATGESATWEVESQMRDSYPELGVACPEGQKVHLGTFMLTEEAEHWWDNARQRLENAGTAITWAIFKNMFLIKYFPEDIRNRKEMEFVKLEQGNMSVAEYAAKFKELSRYYPLYVGEAGEKSKCIKFEMGLRPEIKKQVGMQEIRDFSTLVNKSTGPISMAPYRMSPLELSELKKQLEELLDKQFIRPSVSPWGAPVLLVKKKDGSMRLCVDYCRLNKVTIKNKYPRPRIDDLMDQLRGSCVFSKIDLRSGYHQIRVKPSDTPKTAFRTRYGHYEYLVMPFGVTNAPAVFMDYMNRIFHPYLDSFVVVFIDDILVYSKTKEEHGEHLRIVLKTLKEKQLFAKLSKCEFWLEEVSFLGHIISKGGIAVDPTKVESVLEWKAPKSVTEIRSFLGLAGYYRRFIEGFSRLALPLTKLTRKGELFVWDTHCENSFQELKKRLTSAPILVLPDLSEPFVVYCDACGSGLGGVLMQDGKVVAYASRQLKIHERNYPTHDLELAAVVFVLKMWRHYLYGSRFEVFSDHKSLKYLFDPKELNMRQQELRKMILEEGHRSCLSIHPRATKMYKDLKKIFWWPKMKRDVAEFVYACLTCQKSKVEHQKPSGLMQPLSIPEWKWDNISMDFVPIKITYSMERLAEIYIKEIVKLHGIPSSIVSDRDPRFTSKFWQGLQSALGTNLRMSSAYHPQTDGQTERTNQSLEDLLRACVLEQNGSWDSFLPLIEFTHNNSFHSSIGMAPFEALYGRRCRTPLCWFETGDNLVLGPEIVQQTTDKVKMIQEKMRASQSRQKSYHDKRRKNLKFQEGDHVFMRVTPTIGVGRALKMRKLTKKHNSFVFFGEVDV</sequence>
<dbReference type="Gene3D" id="3.30.420.10">
    <property type="entry name" value="Ribonuclease H-like superfamily/Ribonuclease H"/>
    <property type="match status" value="1"/>
</dbReference>
<keyword evidence="7" id="KW-0255">Endonuclease</keyword>
<dbReference type="PANTHER" id="PTHR37984:SF5">
    <property type="entry name" value="PROTEIN NYNRIN-LIKE"/>
    <property type="match status" value="1"/>
</dbReference>
<dbReference type="Pfam" id="PF17921">
    <property type="entry name" value="Integrase_H2C2"/>
    <property type="match status" value="1"/>
</dbReference>
<dbReference type="GO" id="GO:0006310">
    <property type="term" value="P:DNA recombination"/>
    <property type="evidence" value="ECO:0007669"/>
    <property type="project" value="UniProtKB-KW"/>
</dbReference>
<evidence type="ECO:0000256" key="13">
    <source>
        <dbReference type="ARBA" id="ARBA00023125"/>
    </source>
</evidence>
<accession>A0A3Q7YBJ8</accession>
<dbReference type="SUPFAM" id="SSF53098">
    <property type="entry name" value="Ribonuclease H-like"/>
    <property type="match status" value="1"/>
</dbReference>
<dbReference type="GO" id="GO:0003964">
    <property type="term" value="F:RNA-directed DNA polymerase activity"/>
    <property type="evidence" value="ECO:0007669"/>
    <property type="project" value="UniProtKB-KW"/>
</dbReference>
<dbReference type="Pfam" id="PF03732">
    <property type="entry name" value="Retrotrans_gag"/>
    <property type="match status" value="1"/>
</dbReference>
<evidence type="ECO:0000256" key="4">
    <source>
        <dbReference type="ARBA" id="ARBA00022722"/>
    </source>
</evidence>
<evidence type="ECO:0000256" key="15">
    <source>
        <dbReference type="ARBA" id="ARBA00023268"/>
    </source>
</evidence>
<dbReference type="GO" id="GO:0004519">
    <property type="term" value="F:endonuclease activity"/>
    <property type="evidence" value="ECO:0007669"/>
    <property type="project" value="UniProtKB-KW"/>
</dbReference>
<dbReference type="InterPro" id="IPR012337">
    <property type="entry name" value="RNaseH-like_sf"/>
</dbReference>
<keyword evidence="10" id="KW-0229">DNA integration</keyword>
<dbReference type="SUPFAM" id="SSF56672">
    <property type="entry name" value="DNA/RNA polymerases"/>
    <property type="match status" value="1"/>
</dbReference>
<keyword evidence="11" id="KW-0695">RNA-directed DNA polymerase</keyword>
<feature type="domain" description="Integrase catalytic" evidence="17">
    <location>
        <begin position="727"/>
        <end position="836"/>
    </location>
</feature>
<dbReference type="GO" id="GO:0015074">
    <property type="term" value="P:DNA integration"/>
    <property type="evidence" value="ECO:0007669"/>
    <property type="project" value="UniProtKB-KW"/>
</dbReference>
<dbReference type="FunFam" id="3.10.10.10:FF:000007">
    <property type="entry name" value="Retrovirus-related Pol polyprotein from transposon 17.6-like Protein"/>
    <property type="match status" value="1"/>
</dbReference>
<dbReference type="Gene3D" id="3.10.10.10">
    <property type="entry name" value="HIV Type 1 Reverse Transcriptase, subunit A, domain 1"/>
    <property type="match status" value="1"/>
</dbReference>
<dbReference type="GO" id="GO:0003677">
    <property type="term" value="F:DNA binding"/>
    <property type="evidence" value="ECO:0007669"/>
    <property type="project" value="UniProtKB-KW"/>
</dbReference>
<dbReference type="CDD" id="cd09274">
    <property type="entry name" value="RNase_HI_RT_Ty3"/>
    <property type="match status" value="1"/>
</dbReference>
<keyword evidence="1" id="KW-0645">Protease</keyword>
<keyword evidence="14" id="KW-0233">DNA recombination</keyword>
<dbReference type="InterPro" id="IPR001584">
    <property type="entry name" value="Integrase_cat-core"/>
</dbReference>
<keyword evidence="6" id="KW-0064">Aspartyl protease</keyword>
<dbReference type="InterPro" id="IPR041588">
    <property type="entry name" value="Integrase_H2C2"/>
</dbReference>
<dbReference type="Pfam" id="PF00078">
    <property type="entry name" value="RVT_1"/>
    <property type="match status" value="1"/>
</dbReference>
<dbReference type="FunFam" id="3.10.20.370:FF:000001">
    <property type="entry name" value="Retrovirus-related Pol polyprotein from transposon 17.6-like protein"/>
    <property type="match status" value="1"/>
</dbReference>
<dbReference type="InterPro" id="IPR050951">
    <property type="entry name" value="Retrovirus_Pol_polyprotein"/>
</dbReference>
<dbReference type="Proteomes" id="UP000087171">
    <property type="component" value="Unplaced"/>
</dbReference>
<protein>
    <submittedName>
        <fullName evidence="19">Uncharacterized protein LOC113784598</fullName>
    </submittedName>
</protein>
<keyword evidence="5" id="KW-0479">Metal-binding</keyword>
<evidence type="ECO:0000256" key="3">
    <source>
        <dbReference type="ARBA" id="ARBA00022695"/>
    </source>
</evidence>
<evidence type="ECO:0000256" key="1">
    <source>
        <dbReference type="ARBA" id="ARBA00022670"/>
    </source>
</evidence>
<evidence type="ECO:0000256" key="6">
    <source>
        <dbReference type="ARBA" id="ARBA00022750"/>
    </source>
</evidence>
<proteinExistence type="predicted"/>
<organism evidence="18 19">
    <name type="scientific">Cicer arietinum</name>
    <name type="common">Chickpea</name>
    <name type="synonym">Garbanzo</name>
    <dbReference type="NCBI Taxonomy" id="3827"/>
    <lineage>
        <taxon>Eukaryota</taxon>
        <taxon>Viridiplantae</taxon>
        <taxon>Streptophyta</taxon>
        <taxon>Embryophyta</taxon>
        <taxon>Tracheophyta</taxon>
        <taxon>Spermatophyta</taxon>
        <taxon>Magnoliopsida</taxon>
        <taxon>eudicotyledons</taxon>
        <taxon>Gunneridae</taxon>
        <taxon>Pentapetalae</taxon>
        <taxon>rosids</taxon>
        <taxon>fabids</taxon>
        <taxon>Fabales</taxon>
        <taxon>Fabaceae</taxon>
        <taxon>Papilionoideae</taxon>
        <taxon>50 kb inversion clade</taxon>
        <taxon>NPAAA clade</taxon>
        <taxon>Hologalegina</taxon>
        <taxon>IRL clade</taxon>
        <taxon>Cicereae</taxon>
        <taxon>Cicer</taxon>
    </lineage>
</organism>
<dbReference type="InterPro" id="IPR041577">
    <property type="entry name" value="RT_RNaseH_2"/>
</dbReference>
<evidence type="ECO:0000256" key="7">
    <source>
        <dbReference type="ARBA" id="ARBA00022759"/>
    </source>
</evidence>
<reference evidence="19" key="1">
    <citation type="submission" date="2025-08" db="UniProtKB">
        <authorList>
            <consortium name="RefSeq"/>
        </authorList>
    </citation>
    <scope>IDENTIFICATION</scope>
    <source>
        <tissue evidence="19">Etiolated seedlings</tissue>
    </source>
</reference>
<keyword evidence="3" id="KW-0548">Nucleotidyltransferase</keyword>
<dbReference type="FunFam" id="3.30.70.270:FF:000020">
    <property type="entry name" value="Transposon Tf2-6 polyprotein-like Protein"/>
    <property type="match status" value="1"/>
</dbReference>
<dbReference type="InterPro" id="IPR005162">
    <property type="entry name" value="Retrotrans_gag_dom"/>
</dbReference>
<dbReference type="InterPro" id="IPR043128">
    <property type="entry name" value="Rev_trsase/Diguanyl_cyclase"/>
</dbReference>
<dbReference type="PANTHER" id="PTHR37984">
    <property type="entry name" value="PROTEIN CBG26694"/>
    <property type="match status" value="1"/>
</dbReference>
<evidence type="ECO:0000313" key="18">
    <source>
        <dbReference type="Proteomes" id="UP000087171"/>
    </source>
</evidence>
<dbReference type="InterPro" id="IPR056924">
    <property type="entry name" value="SH3_Tf2-1"/>
</dbReference>
<evidence type="ECO:0000256" key="11">
    <source>
        <dbReference type="ARBA" id="ARBA00022918"/>
    </source>
</evidence>
<dbReference type="Gene3D" id="1.10.340.70">
    <property type="match status" value="1"/>
</dbReference>
<dbReference type="InterPro" id="IPR000477">
    <property type="entry name" value="RT_dom"/>
</dbReference>
<evidence type="ECO:0000259" key="17">
    <source>
        <dbReference type="PROSITE" id="PS50994"/>
    </source>
</evidence>
<keyword evidence="13" id="KW-0238">DNA-binding</keyword>
<dbReference type="Pfam" id="PF17919">
    <property type="entry name" value="RT_RNaseH_2"/>
    <property type="match status" value="1"/>
</dbReference>
<dbReference type="OrthoDB" id="1424817at2759"/>
<keyword evidence="4" id="KW-0540">Nuclease</keyword>
<keyword evidence="2" id="KW-0808">Transferase</keyword>
<evidence type="ECO:0000259" key="16">
    <source>
        <dbReference type="PROSITE" id="PS50878"/>
    </source>
</evidence>
<feature type="domain" description="Reverse transcriptase" evidence="16">
    <location>
        <begin position="276"/>
        <end position="455"/>
    </location>
</feature>
<dbReference type="GO" id="GO:0006508">
    <property type="term" value="P:proteolysis"/>
    <property type="evidence" value="ECO:0007669"/>
    <property type="project" value="UniProtKB-KW"/>
</dbReference>
<keyword evidence="8" id="KW-0378">Hydrolase</keyword>
<dbReference type="RefSeq" id="XP_027186625.1">
    <property type="nucleotide sequence ID" value="XM_027330824.1"/>
</dbReference>
<dbReference type="Pfam" id="PF24626">
    <property type="entry name" value="SH3_Tf2-1"/>
    <property type="match status" value="1"/>
</dbReference>
<evidence type="ECO:0000313" key="19">
    <source>
        <dbReference type="RefSeq" id="XP_027186625.1"/>
    </source>
</evidence>
<evidence type="ECO:0000256" key="9">
    <source>
        <dbReference type="ARBA" id="ARBA00022842"/>
    </source>
</evidence>
<evidence type="ECO:0000256" key="10">
    <source>
        <dbReference type="ARBA" id="ARBA00022908"/>
    </source>
</evidence>
<keyword evidence="18" id="KW-1185">Reference proteome</keyword>
<name>A0A3Q7YBJ8_CICAR</name>
<dbReference type="GO" id="GO:0003887">
    <property type="term" value="F:DNA-directed DNA polymerase activity"/>
    <property type="evidence" value="ECO:0007669"/>
    <property type="project" value="UniProtKB-KW"/>
</dbReference>
<gene>
    <name evidence="19" type="primary">LOC113784598</name>
</gene>
<dbReference type="GO" id="GO:0046872">
    <property type="term" value="F:metal ion binding"/>
    <property type="evidence" value="ECO:0007669"/>
    <property type="project" value="UniProtKB-KW"/>
</dbReference>
<evidence type="ECO:0000256" key="8">
    <source>
        <dbReference type="ARBA" id="ARBA00022801"/>
    </source>
</evidence>
<evidence type="ECO:0000256" key="14">
    <source>
        <dbReference type="ARBA" id="ARBA00023172"/>
    </source>
</evidence>
<evidence type="ECO:0000256" key="2">
    <source>
        <dbReference type="ARBA" id="ARBA00022679"/>
    </source>
</evidence>
<dbReference type="Gene3D" id="3.30.70.270">
    <property type="match status" value="2"/>
</dbReference>
<evidence type="ECO:0000256" key="12">
    <source>
        <dbReference type="ARBA" id="ARBA00022932"/>
    </source>
</evidence>
<dbReference type="STRING" id="3827.A0A3Q7YBJ8"/>
<dbReference type="AlphaFoldDB" id="A0A3Q7YBJ8"/>
<dbReference type="CDD" id="cd01647">
    <property type="entry name" value="RT_LTR"/>
    <property type="match status" value="1"/>
</dbReference>
<evidence type="ECO:0000256" key="5">
    <source>
        <dbReference type="ARBA" id="ARBA00022723"/>
    </source>
</evidence>
<dbReference type="GO" id="GO:0004190">
    <property type="term" value="F:aspartic-type endopeptidase activity"/>
    <property type="evidence" value="ECO:0007669"/>
    <property type="project" value="UniProtKB-KW"/>
</dbReference>
<keyword evidence="12" id="KW-0239">DNA-directed DNA polymerase</keyword>
<dbReference type="Gene3D" id="3.10.20.370">
    <property type="match status" value="1"/>
</dbReference>
<keyword evidence="9" id="KW-0460">Magnesium</keyword>
<keyword evidence="15" id="KW-0511">Multifunctional enzyme</keyword>